<dbReference type="GO" id="GO:0008168">
    <property type="term" value="F:methyltransferase activity"/>
    <property type="evidence" value="ECO:0007669"/>
    <property type="project" value="UniProtKB-KW"/>
</dbReference>
<dbReference type="InterPro" id="IPR013217">
    <property type="entry name" value="Methyltransf_12"/>
</dbReference>
<protein>
    <submittedName>
        <fullName evidence="3">Class I SAM-dependent methyltransferase</fullName>
    </submittedName>
</protein>
<dbReference type="Proteomes" id="UP000466848">
    <property type="component" value="Chromosome"/>
</dbReference>
<evidence type="ECO:0000256" key="1">
    <source>
        <dbReference type="ARBA" id="ARBA00022679"/>
    </source>
</evidence>
<dbReference type="PANTHER" id="PTHR43861">
    <property type="entry name" value="TRANS-ACONITATE 2-METHYLTRANSFERASE-RELATED"/>
    <property type="match status" value="1"/>
</dbReference>
<dbReference type="EMBL" id="CP048649">
    <property type="protein sequence ID" value="QIB68730.1"/>
    <property type="molecule type" value="Genomic_DNA"/>
</dbReference>
<evidence type="ECO:0000259" key="2">
    <source>
        <dbReference type="Pfam" id="PF08242"/>
    </source>
</evidence>
<dbReference type="GO" id="GO:0032259">
    <property type="term" value="P:methylation"/>
    <property type="evidence" value="ECO:0007669"/>
    <property type="project" value="UniProtKB-KW"/>
</dbReference>
<dbReference type="Gene3D" id="3.40.50.150">
    <property type="entry name" value="Vaccinia Virus protein VP39"/>
    <property type="match status" value="1"/>
</dbReference>
<keyword evidence="3" id="KW-0489">Methyltransferase</keyword>
<keyword evidence="4" id="KW-1185">Reference proteome</keyword>
<feature type="domain" description="Methyltransferase type 12" evidence="2">
    <location>
        <begin position="43"/>
        <end position="137"/>
    </location>
</feature>
<organism evidence="3 4">
    <name type="scientific">Aminipila butyrica</name>
    <dbReference type="NCBI Taxonomy" id="433296"/>
    <lineage>
        <taxon>Bacteria</taxon>
        <taxon>Bacillati</taxon>
        <taxon>Bacillota</taxon>
        <taxon>Clostridia</taxon>
        <taxon>Peptostreptococcales</taxon>
        <taxon>Anaerovoracaceae</taxon>
        <taxon>Aminipila</taxon>
    </lineage>
</organism>
<name>A0A858BUX4_9FIRM</name>
<evidence type="ECO:0000313" key="3">
    <source>
        <dbReference type="EMBL" id="QIB68730.1"/>
    </source>
</evidence>
<sequence>MGNTDKFEQIAAAYDTPERIQLAQASAKGIRKCLADMKEKKAIDFGCGTGLVGLELLEHFRSILFLDSSQNMIEQVKKKLLQDNIENADTLCFDLEKAEQTELRADYIFMAQVLLHIGDVKWLLSRLYEILNDNGHLIIVDFDKNEKVTSPLVHCGFDQQELACIMEQMGYGNIRWERFYEGRNIFMGQDATLFVLDAQKI</sequence>
<dbReference type="InterPro" id="IPR029063">
    <property type="entry name" value="SAM-dependent_MTases_sf"/>
</dbReference>
<dbReference type="KEGG" id="abut:Ami103574_05080"/>
<dbReference type="CDD" id="cd02440">
    <property type="entry name" value="AdoMet_MTases"/>
    <property type="match status" value="1"/>
</dbReference>
<dbReference type="RefSeq" id="WP_163065593.1">
    <property type="nucleotide sequence ID" value="NZ_CP048649.1"/>
</dbReference>
<dbReference type="Pfam" id="PF08242">
    <property type="entry name" value="Methyltransf_12"/>
    <property type="match status" value="1"/>
</dbReference>
<accession>A0A858BUX4</accession>
<gene>
    <name evidence="3" type="ORF">Ami103574_05080</name>
</gene>
<proteinExistence type="predicted"/>
<reference evidence="3 4" key="1">
    <citation type="submission" date="2020-02" db="EMBL/GenBank/DDBJ databases">
        <authorList>
            <person name="Kim Y.B."/>
            <person name="Roh S.W."/>
        </authorList>
    </citation>
    <scope>NUCLEOTIDE SEQUENCE [LARGE SCALE GENOMIC DNA]</scope>
    <source>
        <strain evidence="3 4">DSM 103574</strain>
    </source>
</reference>
<keyword evidence="1 3" id="KW-0808">Transferase</keyword>
<evidence type="ECO:0000313" key="4">
    <source>
        <dbReference type="Proteomes" id="UP000466848"/>
    </source>
</evidence>
<dbReference type="SUPFAM" id="SSF53335">
    <property type="entry name" value="S-adenosyl-L-methionine-dependent methyltransferases"/>
    <property type="match status" value="1"/>
</dbReference>
<dbReference type="PANTHER" id="PTHR43861:SF3">
    <property type="entry name" value="PUTATIVE (AFU_ORTHOLOGUE AFUA_2G14390)-RELATED"/>
    <property type="match status" value="1"/>
</dbReference>
<dbReference type="AlphaFoldDB" id="A0A858BUX4"/>